<reference evidence="2 3" key="2">
    <citation type="submission" date="2010-03" db="EMBL/GenBank/DDBJ databases">
        <authorList>
            <person name="Pajon A."/>
        </authorList>
    </citation>
    <scope>NUCLEOTIDE SEQUENCE [LARGE SCALE GENOMIC DNA]</scope>
    <source>
        <strain evidence="2 3">XB6B4</strain>
    </source>
</reference>
<dbReference type="EMBL" id="FP929050">
    <property type="protein sequence ID" value="CBL14226.1"/>
    <property type="molecule type" value="Genomic_DNA"/>
</dbReference>
<dbReference type="PATRIC" id="fig|718255.3.peg.1365"/>
<dbReference type="HOGENOM" id="CLU_1915535_0_0_9"/>
<protein>
    <submittedName>
        <fullName evidence="2">Uncharacterized protein</fullName>
    </submittedName>
</protein>
<evidence type="ECO:0000313" key="2">
    <source>
        <dbReference type="EMBL" id="CBL14226.1"/>
    </source>
</evidence>
<evidence type="ECO:0000313" key="3">
    <source>
        <dbReference type="Proteomes" id="UP000008953"/>
    </source>
</evidence>
<feature type="region of interest" description="Disordered" evidence="1">
    <location>
        <begin position="49"/>
        <end position="96"/>
    </location>
</feature>
<accession>D4L3N6</accession>
<evidence type="ECO:0000256" key="1">
    <source>
        <dbReference type="SAM" id="MobiDB-lite"/>
    </source>
</evidence>
<dbReference type="KEGG" id="rix:RO1_40260"/>
<dbReference type="Proteomes" id="UP000008953">
    <property type="component" value="Chromosome"/>
</dbReference>
<name>D4L3N6_9FIRM</name>
<gene>
    <name evidence="2" type="ORF">RO1_40260</name>
</gene>
<reference evidence="2 3" key="1">
    <citation type="submission" date="2010-03" db="EMBL/GenBank/DDBJ databases">
        <title>The genome sequence of Roseburia intestinalis XB6B4.</title>
        <authorList>
            <consortium name="metaHIT consortium -- http://www.metahit.eu/"/>
            <person name="Pajon A."/>
            <person name="Turner K."/>
            <person name="Parkhill J."/>
            <person name="Bernalier A."/>
        </authorList>
    </citation>
    <scope>NUCLEOTIDE SEQUENCE [LARGE SCALE GENOMIC DNA]</scope>
    <source>
        <strain evidence="2 3">XB6B4</strain>
    </source>
</reference>
<proteinExistence type="predicted"/>
<dbReference type="AlphaFoldDB" id="D4L3N6"/>
<sequence length="132" mass="15159">MFPGGVMMFFNKILNALKVENLYPNSGYSFENPSDSLKTTADSCDEFQKNVQEQPIKKISSKNVENKSEKNSFSKNAIHEPVEKKPLKQTTNKTLQKRLSPYELERYAVMCNAQLEHDDEMSKYISENGDKL</sequence>
<feature type="compositionally biased region" description="Basic and acidic residues" evidence="1">
    <location>
        <begin position="64"/>
        <end position="86"/>
    </location>
</feature>
<organism evidence="2 3">
    <name type="scientific">Roseburia intestinalis XB6B4</name>
    <dbReference type="NCBI Taxonomy" id="718255"/>
    <lineage>
        <taxon>Bacteria</taxon>
        <taxon>Bacillati</taxon>
        <taxon>Bacillota</taxon>
        <taxon>Clostridia</taxon>
        <taxon>Lachnospirales</taxon>
        <taxon>Lachnospiraceae</taxon>
        <taxon>Roseburia</taxon>
    </lineage>
</organism>